<keyword evidence="3" id="KW-0378">Hydrolase</keyword>
<dbReference type="InterPro" id="IPR003477">
    <property type="entry name" value="PemK-like"/>
</dbReference>
<dbReference type="InterPro" id="IPR011067">
    <property type="entry name" value="Plasmid_toxin/cell-grow_inhib"/>
</dbReference>
<dbReference type="GO" id="GO:0016075">
    <property type="term" value="P:rRNA catabolic process"/>
    <property type="evidence" value="ECO:0007669"/>
    <property type="project" value="TreeGrafter"/>
</dbReference>
<dbReference type="GO" id="GO:0006402">
    <property type="term" value="P:mRNA catabolic process"/>
    <property type="evidence" value="ECO:0007669"/>
    <property type="project" value="TreeGrafter"/>
</dbReference>
<keyword evidence="2" id="KW-1277">Toxin-antitoxin system</keyword>
<dbReference type="Gene3D" id="2.30.30.110">
    <property type="match status" value="1"/>
</dbReference>
<comment type="similarity">
    <text evidence="1 3">Belongs to the PemK/MazF family.</text>
</comment>
<dbReference type="GO" id="GO:0016787">
    <property type="term" value="F:hydrolase activity"/>
    <property type="evidence" value="ECO:0007669"/>
    <property type="project" value="UniProtKB-KW"/>
</dbReference>
<dbReference type="Proteomes" id="UP000032483">
    <property type="component" value="Unassembled WGS sequence"/>
</dbReference>
<dbReference type="RefSeq" id="WP_050006125.1">
    <property type="nucleotide sequence ID" value="NZ_JBBNKJ010000015.1"/>
</dbReference>
<evidence type="ECO:0000256" key="1">
    <source>
        <dbReference type="ARBA" id="ARBA00007521"/>
    </source>
</evidence>
<proteinExistence type="inferred from homology"/>
<sequence length="126" mass="14078">MKDERAFRRGEIYLADLGTRFGSEQGGIRPVLILQNNLGNIYCPTLIVAPLTTQTGKKPNQPTHYKLAGDGKAIRPSTVLLEQITTIDKRRVAKRLSRLGSSEMDRMKEHILMSLGIHIPEEVEAP</sequence>
<accession>A0A0D8IW44</accession>
<keyword evidence="3" id="KW-0255">Endonuclease</keyword>
<gene>
    <name evidence="4" type="ORF">TQ39_15070</name>
</gene>
<dbReference type="Pfam" id="PF02452">
    <property type="entry name" value="PemK_toxin"/>
    <property type="match status" value="1"/>
</dbReference>
<dbReference type="GO" id="GO:0004521">
    <property type="term" value="F:RNA endonuclease activity"/>
    <property type="evidence" value="ECO:0007669"/>
    <property type="project" value="TreeGrafter"/>
</dbReference>
<dbReference type="EMBL" id="JXXK01000027">
    <property type="protein sequence ID" value="KJF38930.1"/>
    <property type="molecule type" value="Genomic_DNA"/>
</dbReference>
<dbReference type="GeneID" id="42857882"/>
<comment type="caution">
    <text evidence="4">The sequence shown here is derived from an EMBL/GenBank/DDBJ whole genome shotgun (WGS) entry which is preliminary data.</text>
</comment>
<name>A0A0D8IW44_9FIRM</name>
<keyword evidence="3" id="KW-0540">Nuclease</keyword>
<evidence type="ECO:0000256" key="2">
    <source>
        <dbReference type="ARBA" id="ARBA00022649"/>
    </source>
</evidence>
<evidence type="ECO:0000313" key="5">
    <source>
        <dbReference type="Proteomes" id="UP000032483"/>
    </source>
</evidence>
<dbReference type="EC" id="3.1.-.-" evidence="3"/>
<evidence type="ECO:0000256" key="3">
    <source>
        <dbReference type="PIRNR" id="PIRNR033490"/>
    </source>
</evidence>
<keyword evidence="5" id="KW-1185">Reference proteome</keyword>
<dbReference type="SUPFAM" id="SSF50118">
    <property type="entry name" value="Cell growth inhibitor/plasmid maintenance toxic component"/>
    <property type="match status" value="1"/>
</dbReference>
<protein>
    <recommendedName>
        <fullName evidence="3">mRNA interferase</fullName>
        <ecNumber evidence="3">3.1.-.-</ecNumber>
    </recommendedName>
</protein>
<dbReference type="PIRSF" id="PIRSF033490">
    <property type="entry name" value="MazF"/>
    <property type="match status" value="1"/>
</dbReference>
<dbReference type="PANTHER" id="PTHR33988:SF2">
    <property type="entry name" value="ENDORIBONUCLEASE MAZF"/>
    <property type="match status" value="1"/>
</dbReference>
<dbReference type="AlphaFoldDB" id="A0A0D8IW44"/>
<dbReference type="PANTHER" id="PTHR33988">
    <property type="entry name" value="ENDORIBONUCLEASE MAZF-RELATED"/>
    <property type="match status" value="1"/>
</dbReference>
<dbReference type="GO" id="GO:0003677">
    <property type="term" value="F:DNA binding"/>
    <property type="evidence" value="ECO:0007669"/>
    <property type="project" value="InterPro"/>
</dbReference>
<reference evidence="4" key="1">
    <citation type="submission" date="2015-02" db="EMBL/GenBank/DDBJ databases">
        <title>A novel member of the family Ruminococcaceae isolated from human feces.</title>
        <authorList>
            <person name="Shkoporov A.N."/>
            <person name="Chaplin A.V."/>
            <person name="Motuzova O.V."/>
            <person name="Kafarskaia L.I."/>
            <person name="Khokhlova E.V."/>
            <person name="Efimov B.A."/>
        </authorList>
    </citation>
    <scope>NUCLEOTIDE SEQUENCE [LARGE SCALE GENOMIC DNA]</scope>
    <source>
        <strain evidence="4">585-1</strain>
    </source>
</reference>
<comment type="function">
    <text evidence="3">Toxic component of a type II toxin-antitoxin (TA) system.</text>
</comment>
<organism evidence="4 5">
    <name type="scientific">Ruthenibacterium lactatiformans</name>
    <dbReference type="NCBI Taxonomy" id="1550024"/>
    <lineage>
        <taxon>Bacteria</taxon>
        <taxon>Bacillati</taxon>
        <taxon>Bacillota</taxon>
        <taxon>Clostridia</taxon>
        <taxon>Eubacteriales</taxon>
        <taxon>Oscillospiraceae</taxon>
        <taxon>Ruthenibacterium</taxon>
    </lineage>
</organism>
<dbReference type="PATRIC" id="fig|1550024.3.peg.3437"/>
<evidence type="ECO:0000313" key="4">
    <source>
        <dbReference type="EMBL" id="KJF38930.1"/>
    </source>
</evidence>